<dbReference type="GO" id="GO:0000978">
    <property type="term" value="F:RNA polymerase II cis-regulatory region sequence-specific DNA binding"/>
    <property type="evidence" value="ECO:0007669"/>
    <property type="project" value="TreeGrafter"/>
</dbReference>
<dbReference type="GO" id="GO:0005634">
    <property type="term" value="C:nucleus"/>
    <property type="evidence" value="ECO:0007669"/>
    <property type="project" value="TreeGrafter"/>
</dbReference>
<dbReference type="PANTHER" id="PTHR11037:SF21">
    <property type="entry name" value="GEMINI, ISOFORM C"/>
    <property type="match status" value="1"/>
</dbReference>
<accession>A0AAV4SRZ2</accession>
<dbReference type="EMBL" id="BPLR01010127">
    <property type="protein sequence ID" value="GIY37138.1"/>
    <property type="molecule type" value="Genomic_DNA"/>
</dbReference>
<name>A0AAV4SRZ2_CAEEX</name>
<dbReference type="Pfam" id="PF18016">
    <property type="entry name" value="SAM_3"/>
    <property type="match status" value="1"/>
</dbReference>
<comment type="caution">
    <text evidence="3">The sequence shown here is derived from an EMBL/GenBank/DDBJ whole genome shotgun (WGS) entry which is preliminary data.</text>
</comment>
<dbReference type="GO" id="GO:0001228">
    <property type="term" value="F:DNA-binding transcription activator activity, RNA polymerase II-specific"/>
    <property type="evidence" value="ECO:0007669"/>
    <property type="project" value="TreeGrafter"/>
</dbReference>
<organism evidence="3 4">
    <name type="scientific">Caerostris extrusa</name>
    <name type="common">Bark spider</name>
    <name type="synonym">Caerostris bankana</name>
    <dbReference type="NCBI Taxonomy" id="172846"/>
    <lineage>
        <taxon>Eukaryota</taxon>
        <taxon>Metazoa</taxon>
        <taxon>Ecdysozoa</taxon>
        <taxon>Arthropoda</taxon>
        <taxon>Chelicerata</taxon>
        <taxon>Arachnida</taxon>
        <taxon>Araneae</taxon>
        <taxon>Araneomorphae</taxon>
        <taxon>Entelegynae</taxon>
        <taxon>Araneoidea</taxon>
        <taxon>Araneidae</taxon>
        <taxon>Caerostris</taxon>
    </lineage>
</organism>
<dbReference type="SUPFAM" id="SSF47769">
    <property type="entry name" value="SAM/Pointed domain"/>
    <property type="match status" value="1"/>
</dbReference>
<dbReference type="Proteomes" id="UP001054945">
    <property type="component" value="Unassembled WGS sequence"/>
</dbReference>
<gene>
    <name evidence="3" type="primary">tfcp2</name>
    <name evidence="3" type="ORF">CEXT_460681</name>
</gene>
<dbReference type="InterPro" id="IPR041418">
    <property type="entry name" value="SAM_3"/>
</dbReference>
<reference evidence="3 4" key="1">
    <citation type="submission" date="2021-06" db="EMBL/GenBank/DDBJ databases">
        <title>Caerostris extrusa draft genome.</title>
        <authorList>
            <person name="Kono N."/>
            <person name="Arakawa K."/>
        </authorList>
    </citation>
    <scope>NUCLEOTIDE SEQUENCE [LARGE SCALE GENOMIC DNA]</scope>
</reference>
<dbReference type="PANTHER" id="PTHR11037">
    <property type="entry name" value="TRANSCRIPTION FACTOR CP2"/>
    <property type="match status" value="1"/>
</dbReference>
<evidence type="ECO:0000259" key="2">
    <source>
        <dbReference type="Pfam" id="PF25416"/>
    </source>
</evidence>
<evidence type="ECO:0000313" key="4">
    <source>
        <dbReference type="Proteomes" id="UP001054945"/>
    </source>
</evidence>
<dbReference type="Pfam" id="PF25416">
    <property type="entry name" value="GRHL1_C"/>
    <property type="match status" value="1"/>
</dbReference>
<dbReference type="InterPro" id="IPR040167">
    <property type="entry name" value="TF_CP2-like"/>
</dbReference>
<protein>
    <submittedName>
        <fullName evidence="3">Transcription factor CP2</fullName>
    </submittedName>
</protein>
<dbReference type="AlphaFoldDB" id="A0AAV4SRZ2"/>
<proteinExistence type="predicted"/>
<evidence type="ECO:0000259" key="1">
    <source>
        <dbReference type="Pfam" id="PF18016"/>
    </source>
</evidence>
<dbReference type="Gene3D" id="1.10.150.50">
    <property type="entry name" value="Transcription Factor, Ets-1"/>
    <property type="match status" value="1"/>
</dbReference>
<dbReference type="InterPro" id="IPR057520">
    <property type="entry name" value="GRHL1/CP2_C"/>
</dbReference>
<evidence type="ECO:0000313" key="3">
    <source>
        <dbReference type="EMBL" id="GIY37138.1"/>
    </source>
</evidence>
<feature type="domain" description="GRHL1/CP2 C-terminal" evidence="2">
    <location>
        <begin position="166"/>
        <end position="247"/>
    </location>
</feature>
<keyword evidence="4" id="KW-1185">Reference proteome</keyword>
<sequence length="257" mass="28814">MCKRLQCDKEKYHPQYDYTIFRDLCLSDSWATIPTNISNYISAGTSPTPSSPVSSGCSPQSPPLECLLDSPQKKIVMMDHKLHQPLILVKLQKAILKKTACISHESTTAECIAWLQKHMFGNYVQDFSNFTGADILNLNRADLIDICGAANGIRLYNSLHKSEGYLTTYVRLPTQKAYSAIYLKSTRVIEFVTKIKSFCGLPNEYNCEFFVSGPAGTRVVVTDEVVGNMLQDSLFVIECMEGSCEEQSCVFLKQMMN</sequence>
<dbReference type="InterPro" id="IPR013761">
    <property type="entry name" value="SAM/pointed_sf"/>
</dbReference>
<feature type="domain" description="SAM" evidence="1">
    <location>
        <begin position="99"/>
        <end position="160"/>
    </location>
</feature>